<dbReference type="SUPFAM" id="SSF53807">
    <property type="entry name" value="Helical backbone' metal receptor"/>
    <property type="match status" value="1"/>
</dbReference>
<dbReference type="InterPro" id="IPR054828">
    <property type="entry name" value="Vit_B12_bind_prot"/>
</dbReference>
<dbReference type="EMBL" id="JBHSXM010000001">
    <property type="protein sequence ID" value="MFC6835985.1"/>
    <property type="molecule type" value="Genomic_DNA"/>
</dbReference>
<dbReference type="Pfam" id="PF01497">
    <property type="entry name" value="Peripla_BP_2"/>
    <property type="match status" value="1"/>
</dbReference>
<evidence type="ECO:0000313" key="5">
    <source>
        <dbReference type="EMBL" id="MFC6835985.1"/>
    </source>
</evidence>
<dbReference type="Proteomes" id="UP001596406">
    <property type="component" value="Unassembled WGS sequence"/>
</dbReference>
<dbReference type="Gene3D" id="3.40.50.1980">
    <property type="entry name" value="Nitrogenase molybdenum iron protein domain"/>
    <property type="match status" value="2"/>
</dbReference>
<dbReference type="NCBIfam" id="NF038402">
    <property type="entry name" value="TroA_like"/>
    <property type="match status" value="1"/>
</dbReference>
<evidence type="ECO:0000256" key="3">
    <source>
        <dbReference type="SAM" id="Phobius"/>
    </source>
</evidence>
<gene>
    <name evidence="5" type="ORF">ACFQHK_05620</name>
</gene>
<dbReference type="PROSITE" id="PS50983">
    <property type="entry name" value="FE_B12_PBP"/>
    <property type="match status" value="1"/>
</dbReference>
<evidence type="ECO:0000256" key="1">
    <source>
        <dbReference type="ARBA" id="ARBA00022729"/>
    </source>
</evidence>
<sequence>MRTRLFVVLAVLLVGLAPASAAPASATQQDQTECSFPLSATDATGANVTVEEEPERIVALQASTAQILWDIGAKEKVVGMPVQPYTAYLNGSEERTDVTTEEGAVDVEQVVALEPDVVIAPGAIADEQIEQLRDADVTVYKFASDNSVESIYDQIRLVGQLSGECEGADETATEMQEEVERIEDAVADEDRPSVLYTFYGFTAGNGTFIDNVITAAGGQNVAAEAGVEGYQEISEEQVVDQDPEWVVVPSDAPLPNGTAYESTTAYQENQTLTVDANLMNQAGPRVVQPMGELAEAFHPEAMAQAGDANATDTNGTDANATNDTANESGANESDGEDGSGAFGPGFGVAAAAVALVAGALLTLRRS</sequence>
<dbReference type="InterPro" id="IPR050902">
    <property type="entry name" value="ABC_Transporter_SBP"/>
</dbReference>
<feature type="transmembrane region" description="Helical" evidence="3">
    <location>
        <begin position="341"/>
        <end position="363"/>
    </location>
</feature>
<dbReference type="PANTHER" id="PTHR30535:SF34">
    <property type="entry name" value="MOLYBDATE-BINDING PROTEIN MOLA"/>
    <property type="match status" value="1"/>
</dbReference>
<proteinExistence type="predicted"/>
<feature type="compositionally biased region" description="Low complexity" evidence="2">
    <location>
        <begin position="306"/>
        <end position="326"/>
    </location>
</feature>
<accession>A0ABD5U8Y3</accession>
<dbReference type="NCBIfam" id="TIGR04281">
    <property type="entry name" value="peripla_PGF_1"/>
    <property type="match status" value="1"/>
</dbReference>
<dbReference type="AlphaFoldDB" id="A0ABD5U8Y3"/>
<evidence type="ECO:0000259" key="4">
    <source>
        <dbReference type="PROSITE" id="PS50983"/>
    </source>
</evidence>
<evidence type="ECO:0000313" key="6">
    <source>
        <dbReference type="Proteomes" id="UP001596406"/>
    </source>
</evidence>
<protein>
    <submittedName>
        <fullName evidence="5">PGF-CTERM-anchored ABC transporter substrate-binding protein</fullName>
    </submittedName>
</protein>
<keyword evidence="1" id="KW-0732">Signal</keyword>
<keyword evidence="3" id="KW-1133">Transmembrane helix</keyword>
<dbReference type="PANTHER" id="PTHR30535">
    <property type="entry name" value="VITAMIN B12-BINDING PROTEIN"/>
    <property type="match status" value="1"/>
</dbReference>
<reference evidence="5 6" key="1">
    <citation type="journal article" date="2019" name="Int. J. Syst. Evol. Microbiol.">
        <title>The Global Catalogue of Microorganisms (GCM) 10K type strain sequencing project: providing services to taxonomists for standard genome sequencing and annotation.</title>
        <authorList>
            <consortium name="The Broad Institute Genomics Platform"/>
            <consortium name="The Broad Institute Genome Sequencing Center for Infectious Disease"/>
            <person name="Wu L."/>
            <person name="Ma J."/>
        </authorList>
    </citation>
    <scope>NUCLEOTIDE SEQUENCE [LARGE SCALE GENOMIC DNA]</scope>
    <source>
        <strain evidence="5 6">PSRA2</strain>
    </source>
</reference>
<keyword evidence="3" id="KW-0472">Membrane</keyword>
<dbReference type="InterPro" id="IPR002491">
    <property type="entry name" value="ABC_transptr_periplasmic_BD"/>
</dbReference>
<dbReference type="RefSeq" id="WP_304447679.1">
    <property type="nucleotide sequence ID" value="NZ_JARRAH010000001.1"/>
</dbReference>
<evidence type="ECO:0000256" key="2">
    <source>
        <dbReference type="SAM" id="MobiDB-lite"/>
    </source>
</evidence>
<feature type="domain" description="Fe/B12 periplasmic-binding" evidence="4">
    <location>
        <begin position="56"/>
        <end position="301"/>
    </location>
</feature>
<feature type="region of interest" description="Disordered" evidence="2">
    <location>
        <begin position="306"/>
        <end position="339"/>
    </location>
</feature>
<keyword evidence="6" id="KW-1185">Reference proteome</keyword>
<comment type="caution">
    <text evidence="5">The sequence shown here is derived from an EMBL/GenBank/DDBJ whole genome shotgun (WGS) entry which is preliminary data.</text>
</comment>
<dbReference type="InterPro" id="IPR026469">
    <property type="entry name" value="Peripla_PGF_1"/>
</dbReference>
<name>A0ABD5U8Y3_9EURY</name>
<keyword evidence="3" id="KW-0812">Transmembrane</keyword>
<organism evidence="5 6">
    <name type="scientific">Halomarina ordinaria</name>
    <dbReference type="NCBI Taxonomy" id="3033939"/>
    <lineage>
        <taxon>Archaea</taxon>
        <taxon>Methanobacteriati</taxon>
        <taxon>Methanobacteriota</taxon>
        <taxon>Stenosarchaea group</taxon>
        <taxon>Halobacteria</taxon>
        <taxon>Halobacteriales</taxon>
        <taxon>Natronomonadaceae</taxon>
        <taxon>Halomarina</taxon>
    </lineage>
</organism>